<dbReference type="Proteomes" id="UP000051887">
    <property type="component" value="Unassembled WGS sequence"/>
</dbReference>
<evidence type="ECO:0000313" key="4">
    <source>
        <dbReference type="EMBL" id="CUH72517.1"/>
    </source>
</evidence>
<evidence type="ECO:0000256" key="1">
    <source>
        <dbReference type="SAM" id="MobiDB-lite"/>
    </source>
</evidence>
<reference evidence="3 5" key="2">
    <citation type="submission" date="2015-09" db="EMBL/GenBank/DDBJ databases">
        <authorList>
            <person name="Rodrigo-Torres L."/>
            <person name="Arahal D.R."/>
        </authorList>
    </citation>
    <scope>NUCLEOTIDE SEQUENCE [LARGE SCALE GENOMIC DNA]</scope>
    <source>
        <strain evidence="3 5">CECT 5118</strain>
    </source>
</reference>
<keyword evidence="5" id="KW-1185">Reference proteome</keyword>
<dbReference type="AlphaFoldDB" id="A0A0P1FV56"/>
<reference evidence="4 6" key="1">
    <citation type="submission" date="2015-09" db="EMBL/GenBank/DDBJ databases">
        <authorList>
            <consortium name="Swine Surveillance"/>
        </authorList>
    </citation>
    <scope>NUCLEOTIDE SEQUENCE [LARGE SCALE GENOMIC DNA]</scope>
    <source>
        <strain evidence="4 6">5120</strain>
    </source>
</reference>
<sequence>MSWNGPDPSADCLNMPEWLPVDAQLYLAHVEQGLSMRRLARERGCHASTVMRQIRKLENRRDDGLIDQALCRLGRQVTKGTTRLLPSARPPVAENQMPRRCKKELEMNTVPSFDPPHSTPDLLQQALPVLQALTAEGRVLAVAADMEKAVIAGSDPAQKTVVARALAEALALQGWIECDAPGRVSRYRLSEAGRQLLQTQPSDSPAAPPGMAESAAHFEGAQPVPAGATPFPLPRFSDSQRRRLAQGETPLALLARRRDKSGQPFLEEALVQAGERLREDYELAQLTQSQEDHWNPLRGGGADTAPLMAFGPEAARARTAAALHDLGPGLGDVVLRCCCYLEGLETAEKRMGWSARSGKIVLRIALQRLRQHYEGLGEEGALIG</sequence>
<feature type="region of interest" description="Disordered" evidence="1">
    <location>
        <begin position="222"/>
        <end position="242"/>
    </location>
</feature>
<dbReference type="InterPro" id="IPR045599">
    <property type="entry name" value="DUF6456"/>
</dbReference>
<accession>A0A0P1FV56</accession>
<proteinExistence type="predicted"/>
<name>A0A0P1FV56_9RHOB</name>
<dbReference type="Proteomes" id="UP000051086">
    <property type="component" value="Unassembled WGS sequence"/>
</dbReference>
<evidence type="ECO:0000313" key="3">
    <source>
        <dbReference type="EMBL" id="CUH65999.1"/>
    </source>
</evidence>
<dbReference type="EMBL" id="CYSB01000025">
    <property type="protein sequence ID" value="CUH65999.1"/>
    <property type="molecule type" value="Genomic_DNA"/>
</dbReference>
<evidence type="ECO:0000259" key="2">
    <source>
        <dbReference type="Pfam" id="PF20057"/>
    </source>
</evidence>
<gene>
    <name evidence="3" type="ORF">TL5118_01562</name>
    <name evidence="4" type="ORF">TL5120_02318</name>
</gene>
<dbReference type="Pfam" id="PF20057">
    <property type="entry name" value="DUF6456"/>
    <property type="match status" value="1"/>
</dbReference>
<feature type="domain" description="DUF6456" evidence="2">
    <location>
        <begin position="243"/>
        <end position="374"/>
    </location>
</feature>
<dbReference type="EMBL" id="CYSC01000032">
    <property type="protein sequence ID" value="CUH72517.1"/>
    <property type="molecule type" value="Genomic_DNA"/>
</dbReference>
<evidence type="ECO:0000313" key="6">
    <source>
        <dbReference type="Proteomes" id="UP000051887"/>
    </source>
</evidence>
<evidence type="ECO:0000313" key="5">
    <source>
        <dbReference type="Proteomes" id="UP000051086"/>
    </source>
</evidence>
<dbReference type="RefSeq" id="WP_058243711.1">
    <property type="nucleotide sequence ID" value="NZ_CYSB01000025.1"/>
</dbReference>
<organism evidence="4 6">
    <name type="scientific">Thalassovita autumnalis</name>
    <dbReference type="NCBI Taxonomy" id="2072972"/>
    <lineage>
        <taxon>Bacteria</taxon>
        <taxon>Pseudomonadati</taxon>
        <taxon>Pseudomonadota</taxon>
        <taxon>Alphaproteobacteria</taxon>
        <taxon>Rhodobacterales</taxon>
        <taxon>Roseobacteraceae</taxon>
        <taxon>Thalassovita</taxon>
    </lineage>
</organism>
<protein>
    <recommendedName>
        <fullName evidence="2">DUF6456 domain-containing protein</fullName>
    </recommendedName>
</protein>